<reference evidence="2 3" key="1">
    <citation type="submission" date="2019-08" db="EMBL/GenBank/DDBJ databases">
        <title>Pelomicrobium methylotrophicum gen. nov., sp. nov. a moderately thermophilic, facultatively anaerobic, lithoautotrophic and methylotrophic bacterium isolated from a terrestrial mud volcano.</title>
        <authorList>
            <person name="Slobodkina G.B."/>
            <person name="Merkel A.Y."/>
            <person name="Slobodkin A.I."/>
        </authorList>
    </citation>
    <scope>NUCLEOTIDE SEQUENCE [LARGE SCALE GENOMIC DNA]</scope>
    <source>
        <strain evidence="2 3">SM250</strain>
    </source>
</reference>
<accession>A0A5C7EGM4</accession>
<gene>
    <name evidence="2" type="ORF">FR698_15195</name>
</gene>
<dbReference type="Proteomes" id="UP000321201">
    <property type="component" value="Unassembled WGS sequence"/>
</dbReference>
<dbReference type="EMBL" id="VPFL01000030">
    <property type="protein sequence ID" value="TXF10446.1"/>
    <property type="molecule type" value="Genomic_DNA"/>
</dbReference>
<feature type="domain" description="Transposase IS204/IS1001/IS1096/IS1165 DDE" evidence="1">
    <location>
        <begin position="3"/>
        <end position="41"/>
    </location>
</feature>
<evidence type="ECO:0000313" key="2">
    <source>
        <dbReference type="EMBL" id="TXF10446.1"/>
    </source>
</evidence>
<dbReference type="InterPro" id="IPR002560">
    <property type="entry name" value="Transposase_DDE"/>
</dbReference>
<proteinExistence type="predicted"/>
<dbReference type="Pfam" id="PF01610">
    <property type="entry name" value="DDE_Tnp_ISL3"/>
    <property type="match status" value="1"/>
</dbReference>
<keyword evidence="3" id="KW-1185">Reference proteome</keyword>
<dbReference type="AlphaFoldDB" id="A0A5C7EGM4"/>
<protein>
    <submittedName>
        <fullName evidence="2">Transposase</fullName>
    </submittedName>
</protein>
<evidence type="ECO:0000313" key="3">
    <source>
        <dbReference type="Proteomes" id="UP000321201"/>
    </source>
</evidence>
<dbReference type="InParanoid" id="A0A5C7EGM4"/>
<name>A0A5C7EGM4_9PROT</name>
<comment type="caution">
    <text evidence="2">The sequence shown here is derived from an EMBL/GenBank/DDBJ whole genome shotgun (WGS) entry which is preliminary data.</text>
</comment>
<sequence>MINAVVLKVHNGHAESINSRIQRIKAQGRGFRNRERFRNAIYFHLGGLDLYPAQVRKAHSTHSIR</sequence>
<evidence type="ECO:0000259" key="1">
    <source>
        <dbReference type="Pfam" id="PF01610"/>
    </source>
</evidence>
<organism evidence="2 3">
    <name type="scientific">Pelomicrobium methylotrophicum</name>
    <dbReference type="NCBI Taxonomy" id="2602750"/>
    <lineage>
        <taxon>Bacteria</taxon>
        <taxon>Pseudomonadati</taxon>
        <taxon>Pseudomonadota</taxon>
        <taxon>Hydrogenophilia</taxon>
        <taxon>Hydrogenophilia incertae sedis</taxon>
        <taxon>Pelomicrobium</taxon>
    </lineage>
</organism>